<dbReference type="eggNOG" id="COG2343">
    <property type="taxonomic scope" value="Bacteria"/>
</dbReference>
<sequence>MTMKPNPIPPQPGQESVWDYPRPARLEDTNKSIRVIFNNVVLAETNKAKRVLETSHPPSYYIPPEDVKREYLIPNPRKTFCEWKGYASYYDISVEDKYVNYPVWQYLEPTPDFLPIKGYYSFYANLMDACYVNDELVKAQSGNLYGGWITSDIVGPFKGEPGTRWW</sequence>
<dbReference type="PANTHER" id="PTHR43058">
    <property type="entry name" value="SLR0655 PROTEIN"/>
    <property type="match status" value="1"/>
</dbReference>
<dbReference type="KEGG" id="ter:Tery_0094"/>
<dbReference type="AlphaFoldDB" id="Q11A75"/>
<dbReference type="Gene3D" id="2.170.150.40">
    <property type="entry name" value="Domain of unknown function (DUF427)"/>
    <property type="match status" value="1"/>
</dbReference>
<dbReference type="InterPro" id="IPR007361">
    <property type="entry name" value="DUF427"/>
</dbReference>
<evidence type="ECO:0000259" key="1">
    <source>
        <dbReference type="Pfam" id="PF04248"/>
    </source>
</evidence>
<organism evidence="2">
    <name type="scientific">Trichodesmium erythraeum (strain IMS101)</name>
    <dbReference type="NCBI Taxonomy" id="203124"/>
    <lineage>
        <taxon>Bacteria</taxon>
        <taxon>Bacillati</taxon>
        <taxon>Cyanobacteriota</taxon>
        <taxon>Cyanophyceae</taxon>
        <taxon>Oscillatoriophycideae</taxon>
        <taxon>Oscillatoriales</taxon>
        <taxon>Microcoleaceae</taxon>
        <taxon>Trichodesmium</taxon>
    </lineage>
</organism>
<feature type="domain" description="DUF427" evidence="1">
    <location>
        <begin position="33"/>
        <end position="124"/>
    </location>
</feature>
<dbReference type="EMBL" id="CP000393">
    <property type="protein sequence ID" value="ABG49599.1"/>
    <property type="molecule type" value="Genomic_DNA"/>
</dbReference>
<dbReference type="InterPro" id="IPR038694">
    <property type="entry name" value="DUF427_sf"/>
</dbReference>
<dbReference type="PANTHER" id="PTHR43058:SF1">
    <property type="entry name" value="DUF427 DOMAIN-CONTAINING PROTEIN"/>
    <property type="match status" value="1"/>
</dbReference>
<gene>
    <name evidence="2" type="ordered locus">Tery_0094</name>
</gene>
<protein>
    <recommendedName>
        <fullName evidence="1">DUF427 domain-containing protein</fullName>
    </recommendedName>
</protein>
<dbReference type="Pfam" id="PF04248">
    <property type="entry name" value="NTP_transf_9"/>
    <property type="match status" value="1"/>
</dbReference>
<dbReference type="HOGENOM" id="CLU_103537_0_0_3"/>
<accession>Q11A75</accession>
<proteinExistence type="predicted"/>
<evidence type="ECO:0000313" key="2">
    <source>
        <dbReference type="EMBL" id="ABG49599.1"/>
    </source>
</evidence>
<name>Q11A75_TRIEI</name>
<reference evidence="2" key="1">
    <citation type="submission" date="2006-06" db="EMBL/GenBank/DDBJ databases">
        <title>Complete sequence of Trichodesmium erythraeum IMS101.</title>
        <authorList>
            <consortium name="US DOE Joint Genome Institute"/>
            <person name="Copeland A."/>
            <person name="Lucas S."/>
            <person name="Lapidus A."/>
            <person name="Barry K."/>
            <person name="Detter J.C."/>
            <person name="Glavina del Rio T."/>
            <person name="Hammon N."/>
            <person name="Israni S."/>
            <person name="Dalin E."/>
            <person name="Tice H."/>
            <person name="Pitluck S."/>
            <person name="Kiss H."/>
            <person name="Munk A.C."/>
            <person name="Brettin T."/>
            <person name="Bruce D."/>
            <person name="Han C."/>
            <person name="Tapia R."/>
            <person name="Gilna P."/>
            <person name="Schmutz J."/>
            <person name="Larimer F."/>
            <person name="Land M."/>
            <person name="Hauser L."/>
            <person name="Kyrpides N."/>
            <person name="Kim E."/>
            <person name="Richardson P."/>
        </authorList>
    </citation>
    <scope>NUCLEOTIDE SEQUENCE [LARGE SCALE GENOMIC DNA]</scope>
    <source>
        <strain evidence="2">IMS101</strain>
    </source>
</reference>